<accession>D7FIE5</accession>
<dbReference type="EMBL" id="FN649748">
    <property type="protein sequence ID" value="CBJ28769.1"/>
    <property type="molecule type" value="Genomic_DNA"/>
</dbReference>
<dbReference type="EMBL" id="FN647870">
    <property type="protein sequence ID" value="CBJ28769.1"/>
    <property type="molecule type" value="Genomic_DNA"/>
</dbReference>
<proteinExistence type="predicted"/>
<evidence type="ECO:0000313" key="4">
    <source>
        <dbReference type="Proteomes" id="UP000002630"/>
    </source>
</evidence>
<keyword evidence="1" id="KW-0732">Signal</keyword>
<evidence type="ECO:0000259" key="2">
    <source>
        <dbReference type="Pfam" id="PF06468"/>
    </source>
</evidence>
<gene>
    <name evidence="3" type="ORF">Esi_0119_0101</name>
</gene>
<feature type="chain" id="PRO_5003095448" description="Spondin domain-containing protein" evidence="1">
    <location>
        <begin position="20"/>
        <end position="223"/>
    </location>
</feature>
<dbReference type="NCBIfam" id="NF038123">
    <property type="entry name" value="NF038123_dom"/>
    <property type="match status" value="1"/>
</dbReference>
<keyword evidence="4" id="KW-1185">Reference proteome</keyword>
<sequence>MVNFTAAFAMASLVSLANASGKDYNTVPFKVRVRNLTYLQPFSPPLIVAHTKDVALFKEGFPANDAIKLMAEDGDNSALLELSESSDVAPYICGVVVAEGPVFPGETWRGQLDVDPYICPNPVYSVVTMLINTNDAFVGIDSDTLELGSTKAFPPAFDAGTEVNDERCSNIPGPGCPAGSGNNQNGPGEGYIHVHRGVHGVGDLEEASYDWRNPVAEIYIQKL</sequence>
<feature type="domain" description="Spondin" evidence="2">
    <location>
        <begin position="41"/>
        <end position="143"/>
    </location>
</feature>
<dbReference type="Gene3D" id="2.60.40.2130">
    <property type="entry name" value="F-spondin domain"/>
    <property type="match status" value="1"/>
</dbReference>
<name>D7FIE5_ECTSI</name>
<dbReference type="InterPro" id="IPR038678">
    <property type="entry name" value="Spondin_N_sf"/>
</dbReference>
<reference evidence="3 4" key="1">
    <citation type="journal article" date="2010" name="Nature">
        <title>The Ectocarpus genome and the independent evolution of multicellularity in brown algae.</title>
        <authorList>
            <person name="Cock J.M."/>
            <person name="Sterck L."/>
            <person name="Rouze P."/>
            <person name="Scornet D."/>
            <person name="Allen A.E."/>
            <person name="Amoutzias G."/>
            <person name="Anthouard V."/>
            <person name="Artiguenave F."/>
            <person name="Aury J.M."/>
            <person name="Badger J.H."/>
            <person name="Beszteri B."/>
            <person name="Billiau K."/>
            <person name="Bonnet E."/>
            <person name="Bothwell J.H."/>
            <person name="Bowler C."/>
            <person name="Boyen C."/>
            <person name="Brownlee C."/>
            <person name="Carrano C.J."/>
            <person name="Charrier B."/>
            <person name="Cho G.Y."/>
            <person name="Coelho S.M."/>
            <person name="Collen J."/>
            <person name="Corre E."/>
            <person name="Da Silva C."/>
            <person name="Delage L."/>
            <person name="Delaroque N."/>
            <person name="Dittami S.M."/>
            <person name="Doulbeau S."/>
            <person name="Elias M."/>
            <person name="Farnham G."/>
            <person name="Gachon C.M."/>
            <person name="Gschloessl B."/>
            <person name="Heesch S."/>
            <person name="Jabbari K."/>
            <person name="Jubin C."/>
            <person name="Kawai H."/>
            <person name="Kimura K."/>
            <person name="Kloareg B."/>
            <person name="Kupper F.C."/>
            <person name="Lang D."/>
            <person name="Le Bail A."/>
            <person name="Leblanc C."/>
            <person name="Lerouge P."/>
            <person name="Lohr M."/>
            <person name="Lopez P.J."/>
            <person name="Martens C."/>
            <person name="Maumus F."/>
            <person name="Michel G."/>
            <person name="Miranda-Saavedra D."/>
            <person name="Morales J."/>
            <person name="Moreau H."/>
            <person name="Motomura T."/>
            <person name="Nagasato C."/>
            <person name="Napoli C.A."/>
            <person name="Nelson D.R."/>
            <person name="Nyvall-Collen P."/>
            <person name="Peters A.F."/>
            <person name="Pommier C."/>
            <person name="Potin P."/>
            <person name="Poulain J."/>
            <person name="Quesneville H."/>
            <person name="Read B."/>
            <person name="Rensing S.A."/>
            <person name="Ritter A."/>
            <person name="Rousvoal S."/>
            <person name="Samanta M."/>
            <person name="Samson G."/>
            <person name="Schroeder D.C."/>
            <person name="Segurens B."/>
            <person name="Strittmatter M."/>
            <person name="Tonon T."/>
            <person name="Tregear J.W."/>
            <person name="Valentin K."/>
            <person name="von Dassow P."/>
            <person name="Yamagishi T."/>
            <person name="Van de Peer Y."/>
            <person name="Wincker P."/>
        </authorList>
    </citation>
    <scope>NUCLEOTIDE SEQUENCE [LARGE SCALE GENOMIC DNA]</scope>
    <source>
        <strain evidence="4">Ec32 / CCAP1310/4</strain>
    </source>
</reference>
<dbReference type="AlphaFoldDB" id="D7FIE5"/>
<evidence type="ECO:0000256" key="1">
    <source>
        <dbReference type="SAM" id="SignalP"/>
    </source>
</evidence>
<evidence type="ECO:0000313" key="3">
    <source>
        <dbReference type="EMBL" id="CBJ28769.1"/>
    </source>
</evidence>
<dbReference type="InParanoid" id="D7FIE5"/>
<dbReference type="eggNOG" id="ENOG502S5Q9">
    <property type="taxonomic scope" value="Eukaryota"/>
</dbReference>
<dbReference type="Pfam" id="PF06468">
    <property type="entry name" value="Spond_N"/>
    <property type="match status" value="1"/>
</dbReference>
<organism evidence="3 4">
    <name type="scientific">Ectocarpus siliculosus</name>
    <name type="common">Brown alga</name>
    <name type="synonym">Conferva siliculosa</name>
    <dbReference type="NCBI Taxonomy" id="2880"/>
    <lineage>
        <taxon>Eukaryota</taxon>
        <taxon>Sar</taxon>
        <taxon>Stramenopiles</taxon>
        <taxon>Ochrophyta</taxon>
        <taxon>PX clade</taxon>
        <taxon>Phaeophyceae</taxon>
        <taxon>Ectocarpales</taxon>
        <taxon>Ectocarpaceae</taxon>
        <taxon>Ectocarpus</taxon>
    </lineage>
</organism>
<protein>
    <recommendedName>
        <fullName evidence="2">Spondin domain-containing protein</fullName>
    </recommendedName>
</protein>
<dbReference type="InterPro" id="IPR009465">
    <property type="entry name" value="Spondin_N"/>
</dbReference>
<dbReference type="OMA" id="ANHRFLN"/>
<dbReference type="Proteomes" id="UP000002630">
    <property type="component" value="Linkage Group LG23"/>
</dbReference>
<dbReference type="OrthoDB" id="186138at2759"/>
<feature type="signal peptide" evidence="1">
    <location>
        <begin position="1"/>
        <end position="19"/>
    </location>
</feature>